<evidence type="ECO:0000313" key="15">
    <source>
        <dbReference type="Proteomes" id="UP001219933"/>
    </source>
</evidence>
<keyword evidence="10" id="KW-0539">Nucleus</keyword>
<evidence type="ECO:0000256" key="13">
    <source>
        <dbReference type="SAM" id="Coils"/>
    </source>
</evidence>
<keyword evidence="9" id="KW-0206">Cytoskeleton</keyword>
<comment type="similarity">
    <text evidence="4">Belongs to the DASH complex SPC19 family.</text>
</comment>
<accession>A0AAF0EVZ9</accession>
<evidence type="ECO:0000256" key="9">
    <source>
        <dbReference type="ARBA" id="ARBA00023212"/>
    </source>
</evidence>
<evidence type="ECO:0000256" key="4">
    <source>
        <dbReference type="ARBA" id="ARBA00008952"/>
    </source>
</evidence>
<keyword evidence="13" id="KW-0175">Coiled coil</keyword>
<organism evidence="14 15">
    <name type="scientific">Malassezia cuniculi</name>
    <dbReference type="NCBI Taxonomy" id="948313"/>
    <lineage>
        <taxon>Eukaryota</taxon>
        <taxon>Fungi</taxon>
        <taxon>Dikarya</taxon>
        <taxon>Basidiomycota</taxon>
        <taxon>Ustilaginomycotina</taxon>
        <taxon>Malasseziomycetes</taxon>
        <taxon>Malasseziales</taxon>
        <taxon>Malasseziaceae</taxon>
        <taxon>Malassezia</taxon>
    </lineage>
</organism>
<dbReference type="InterPro" id="IPR013251">
    <property type="entry name" value="DASH_Spc19"/>
</dbReference>
<evidence type="ECO:0000256" key="2">
    <source>
        <dbReference type="ARBA" id="ARBA00004186"/>
    </source>
</evidence>
<name>A0AAF0EVZ9_9BASI</name>
<reference evidence="14" key="1">
    <citation type="submission" date="2023-03" db="EMBL/GenBank/DDBJ databases">
        <title>Mating type loci evolution in Malassezia.</title>
        <authorList>
            <person name="Coelho M.A."/>
        </authorList>
    </citation>
    <scope>NUCLEOTIDE SEQUENCE</scope>
    <source>
        <strain evidence="14">CBS 11721</strain>
    </source>
</reference>
<evidence type="ECO:0000256" key="7">
    <source>
        <dbReference type="ARBA" id="ARBA00022490"/>
    </source>
</evidence>
<comment type="subcellular location">
    <subcellularLocation>
        <location evidence="3">Chromosome</location>
        <location evidence="3">Centromere</location>
        <location evidence="3">Kinetochore</location>
    </subcellularLocation>
    <subcellularLocation>
        <location evidence="2">Cytoplasm</location>
        <location evidence="2">Cytoskeleton</location>
        <location evidence="2">Spindle</location>
    </subcellularLocation>
    <subcellularLocation>
        <location evidence="1">Nucleus</location>
    </subcellularLocation>
</comment>
<gene>
    <name evidence="14" type="ORF">MCUN1_002936</name>
</gene>
<dbReference type="GO" id="GO:0005876">
    <property type="term" value="C:spindle microtubule"/>
    <property type="evidence" value="ECO:0007669"/>
    <property type="project" value="InterPro"/>
</dbReference>
<protein>
    <recommendedName>
        <fullName evidence="5">DASH complex subunit SPC19</fullName>
    </recommendedName>
    <alternativeName>
        <fullName evidence="12">Outer kinetochore protein SPC19</fullName>
    </alternativeName>
</protein>
<dbReference type="PANTHER" id="PTHR28262">
    <property type="entry name" value="DASH COMPLEX SUBUNIT SPC19"/>
    <property type="match status" value="1"/>
</dbReference>
<keyword evidence="15" id="KW-1185">Reference proteome</keyword>
<evidence type="ECO:0000256" key="6">
    <source>
        <dbReference type="ARBA" id="ARBA00022454"/>
    </source>
</evidence>
<evidence type="ECO:0000256" key="10">
    <source>
        <dbReference type="ARBA" id="ARBA00023242"/>
    </source>
</evidence>
<evidence type="ECO:0000256" key="8">
    <source>
        <dbReference type="ARBA" id="ARBA00022838"/>
    </source>
</evidence>
<evidence type="ECO:0000256" key="3">
    <source>
        <dbReference type="ARBA" id="ARBA00004629"/>
    </source>
</evidence>
<dbReference type="PANTHER" id="PTHR28262:SF1">
    <property type="entry name" value="DASH COMPLEX SUBUNIT SPC19"/>
    <property type="match status" value="1"/>
</dbReference>
<evidence type="ECO:0000256" key="12">
    <source>
        <dbReference type="ARBA" id="ARBA00032583"/>
    </source>
</evidence>
<evidence type="ECO:0000256" key="5">
    <source>
        <dbReference type="ARBA" id="ARBA00016329"/>
    </source>
</evidence>
<keyword evidence="8" id="KW-0995">Kinetochore</keyword>
<feature type="coiled-coil region" evidence="13">
    <location>
        <begin position="105"/>
        <end position="132"/>
    </location>
</feature>
<dbReference type="AlphaFoldDB" id="A0AAF0EVZ9"/>
<keyword evidence="11" id="KW-0137">Centromere</keyword>
<dbReference type="GO" id="GO:0042729">
    <property type="term" value="C:DASH complex"/>
    <property type="evidence" value="ECO:0007669"/>
    <property type="project" value="InterPro"/>
</dbReference>
<evidence type="ECO:0000256" key="11">
    <source>
        <dbReference type="ARBA" id="ARBA00023328"/>
    </source>
</evidence>
<dbReference type="Proteomes" id="UP001219933">
    <property type="component" value="Chromosome 4"/>
</dbReference>
<evidence type="ECO:0000313" key="14">
    <source>
        <dbReference type="EMBL" id="WFD36065.1"/>
    </source>
</evidence>
<keyword evidence="7" id="KW-0963">Cytoplasm</keyword>
<sequence length="134" mass="15461">MQRWLAYRKPRKLDFGRLATVLSSQRHFDLVSEGDVRYVRDQAAAEIAPHLRELIARAEELIAKDERHMRNLRSKAAQVLAELDESKPITTSSPSVSSIITQAELSEHRRQLADLQRVRARLMERMAALEREMA</sequence>
<keyword evidence="6" id="KW-0158">Chromosome</keyword>
<dbReference type="EMBL" id="CP119880">
    <property type="protein sequence ID" value="WFD36065.1"/>
    <property type="molecule type" value="Genomic_DNA"/>
</dbReference>
<proteinExistence type="inferred from homology"/>
<dbReference type="Pfam" id="PF08287">
    <property type="entry name" value="DASH_Spc19"/>
    <property type="match status" value="1"/>
</dbReference>
<evidence type="ECO:0000256" key="1">
    <source>
        <dbReference type="ARBA" id="ARBA00004123"/>
    </source>
</evidence>
<dbReference type="GO" id="GO:0008608">
    <property type="term" value="P:attachment of spindle microtubules to kinetochore"/>
    <property type="evidence" value="ECO:0007669"/>
    <property type="project" value="InterPro"/>
</dbReference>